<reference evidence="3 4" key="1">
    <citation type="submission" date="2024-07" db="EMBL/GenBank/DDBJ databases">
        <title>The genome sequence of type strain Sediminicola arcticus GDMCC 1.2805.</title>
        <authorList>
            <person name="Liu Y."/>
        </authorList>
    </citation>
    <scope>NUCLEOTIDE SEQUENCE [LARGE SCALE GENOMIC DNA]</scope>
    <source>
        <strain evidence="3 4">GDMCC 1.2805</strain>
    </source>
</reference>
<feature type="chain" id="PRO_5046750263" evidence="2">
    <location>
        <begin position="21"/>
        <end position="273"/>
    </location>
</feature>
<feature type="coiled-coil region" evidence="1">
    <location>
        <begin position="139"/>
        <end position="176"/>
    </location>
</feature>
<evidence type="ECO:0000313" key="3">
    <source>
        <dbReference type="EMBL" id="MET6990409.1"/>
    </source>
</evidence>
<feature type="signal peptide" evidence="2">
    <location>
        <begin position="1"/>
        <end position="20"/>
    </location>
</feature>
<keyword evidence="2" id="KW-0732">Signal</keyword>
<organism evidence="3 4">
    <name type="scientific">Sediminicola arcticus</name>
    <dbReference type="NCBI Taxonomy" id="1574308"/>
    <lineage>
        <taxon>Bacteria</taxon>
        <taxon>Pseudomonadati</taxon>
        <taxon>Bacteroidota</taxon>
        <taxon>Flavobacteriia</taxon>
        <taxon>Flavobacteriales</taxon>
        <taxon>Flavobacteriaceae</taxon>
        <taxon>Sediminicola</taxon>
    </lineage>
</organism>
<dbReference type="RefSeq" id="WP_354614810.1">
    <property type="nucleotide sequence ID" value="NZ_JBEXAE010000003.1"/>
</dbReference>
<evidence type="ECO:0000313" key="4">
    <source>
        <dbReference type="Proteomes" id="UP001549799"/>
    </source>
</evidence>
<comment type="caution">
    <text evidence="3">The sequence shown here is derived from an EMBL/GenBank/DDBJ whole genome shotgun (WGS) entry which is preliminary data.</text>
</comment>
<accession>A0ABV2STF2</accession>
<sequence>MNRSFLLLISFLFLNTPIFANCGEAYSTATYALSHTKKSLESNNFDHQRYYADRAIDALEKTKGLAENCGCENSMDFILNGLVDLKKSADPEDWDKGRYFAKKAYEELQSLINAFDVCTSSTPSVAYNMGDIAIADTSSNAIQIEKNGLKEQQQQLEQQQQQLLEQQRMLQGKIEKQKLLGLEMQRARELEYEEQLKLKRMVEISLMEYGTKFKDIITVFNCSNKEAYINWNVTRDESVLRSETLETTRKFYIDQALTLQKQAVEVLTKCIKQ</sequence>
<evidence type="ECO:0000256" key="1">
    <source>
        <dbReference type="SAM" id="Coils"/>
    </source>
</evidence>
<proteinExistence type="predicted"/>
<keyword evidence="4" id="KW-1185">Reference proteome</keyword>
<protein>
    <submittedName>
        <fullName evidence="3">Uncharacterized protein</fullName>
    </submittedName>
</protein>
<keyword evidence="1" id="KW-0175">Coiled coil</keyword>
<evidence type="ECO:0000256" key="2">
    <source>
        <dbReference type="SAM" id="SignalP"/>
    </source>
</evidence>
<dbReference type="Proteomes" id="UP001549799">
    <property type="component" value="Unassembled WGS sequence"/>
</dbReference>
<gene>
    <name evidence="3" type="ORF">ABXZ36_07095</name>
</gene>
<name>A0ABV2STF2_9FLAO</name>
<dbReference type="EMBL" id="JBEXAE010000003">
    <property type="protein sequence ID" value="MET6990409.1"/>
    <property type="molecule type" value="Genomic_DNA"/>
</dbReference>